<dbReference type="PANTHER" id="PTHR46401:SF2">
    <property type="entry name" value="GLYCOSYLTRANSFERASE WBBK-RELATED"/>
    <property type="match status" value="1"/>
</dbReference>
<feature type="domain" description="Glycosyl transferase family 1" evidence="2">
    <location>
        <begin position="198"/>
        <end position="353"/>
    </location>
</feature>
<dbReference type="Proteomes" id="UP000514509">
    <property type="component" value="Chromosome"/>
</dbReference>
<dbReference type="InterPro" id="IPR028098">
    <property type="entry name" value="Glyco_trans_4-like_N"/>
</dbReference>
<dbReference type="RefSeq" id="WP_182414427.1">
    <property type="nucleotide sequence ID" value="NZ_CP055153.1"/>
</dbReference>
<keyword evidence="5" id="KW-1185">Reference proteome</keyword>
<evidence type="ECO:0000259" key="3">
    <source>
        <dbReference type="Pfam" id="PF13439"/>
    </source>
</evidence>
<proteinExistence type="predicted"/>
<dbReference type="AlphaFoldDB" id="A0A7L7L351"/>
<organism evidence="4 5">
    <name type="scientific">Adhaeribacter radiodurans</name>
    <dbReference type="NCBI Taxonomy" id="2745197"/>
    <lineage>
        <taxon>Bacteria</taxon>
        <taxon>Pseudomonadati</taxon>
        <taxon>Bacteroidota</taxon>
        <taxon>Cytophagia</taxon>
        <taxon>Cytophagales</taxon>
        <taxon>Hymenobacteraceae</taxon>
        <taxon>Adhaeribacter</taxon>
    </lineage>
</organism>
<evidence type="ECO:0000313" key="5">
    <source>
        <dbReference type="Proteomes" id="UP000514509"/>
    </source>
</evidence>
<dbReference type="KEGG" id="add:HUW48_03910"/>
<dbReference type="CDD" id="cd03809">
    <property type="entry name" value="GT4_MtfB-like"/>
    <property type="match status" value="1"/>
</dbReference>
<feature type="domain" description="Glycosyltransferase subfamily 4-like N-terminal" evidence="3">
    <location>
        <begin position="36"/>
        <end position="173"/>
    </location>
</feature>
<reference evidence="4 5" key="1">
    <citation type="submission" date="2020-08" db="EMBL/GenBank/DDBJ databases">
        <title>Adhaeribacter dokdonensis sp. nov., isolated from the rhizosphere of Elymus tsukushiensis, a plant native to the Dokdo Islands, Republic of Korea.</title>
        <authorList>
            <person name="Ghim S.Y."/>
        </authorList>
    </citation>
    <scope>NUCLEOTIDE SEQUENCE [LARGE SCALE GENOMIC DNA]</scope>
    <source>
        <strain evidence="4 5">KUDC8001</strain>
    </source>
</reference>
<dbReference type="Pfam" id="PF00534">
    <property type="entry name" value="Glycos_transf_1"/>
    <property type="match status" value="1"/>
</dbReference>
<dbReference type="SUPFAM" id="SSF53756">
    <property type="entry name" value="UDP-Glycosyltransferase/glycogen phosphorylase"/>
    <property type="match status" value="1"/>
</dbReference>
<keyword evidence="1 4" id="KW-0808">Transferase</keyword>
<protein>
    <submittedName>
        <fullName evidence="4">Glycosyltransferase family 4 protein</fullName>
    </submittedName>
</protein>
<evidence type="ECO:0000256" key="1">
    <source>
        <dbReference type="ARBA" id="ARBA00022679"/>
    </source>
</evidence>
<dbReference type="PANTHER" id="PTHR46401">
    <property type="entry name" value="GLYCOSYLTRANSFERASE WBBK-RELATED"/>
    <property type="match status" value="1"/>
</dbReference>
<evidence type="ECO:0000313" key="4">
    <source>
        <dbReference type="EMBL" id="QMU27227.1"/>
    </source>
</evidence>
<name>A0A7L7L351_9BACT</name>
<dbReference type="Gene3D" id="3.40.50.2000">
    <property type="entry name" value="Glycogen Phosphorylase B"/>
    <property type="match status" value="2"/>
</dbReference>
<accession>A0A7L7L351</accession>
<dbReference type="InterPro" id="IPR001296">
    <property type="entry name" value="Glyco_trans_1"/>
</dbReference>
<dbReference type="Pfam" id="PF13439">
    <property type="entry name" value="Glyco_transf_4"/>
    <property type="match status" value="1"/>
</dbReference>
<dbReference type="EMBL" id="CP055153">
    <property type="protein sequence ID" value="QMU27227.1"/>
    <property type="molecule type" value="Genomic_DNA"/>
</dbReference>
<sequence length="377" mass="43253">MRIGFDAKRAYTNTTGLGNYSRFVISALQTQFPQNQYYLFTTRQNNVFRNFVPASPHLHLVKPPGLYRVLPDAWRLAGINNSIKNLKLDIFHGLSNELPFFLNKSKVRKVVTIHDLIFLRFPELYKPHDRLIYRAKFKAACQTADKIIAVSQQTQQDLIQFYNIPAEKTEVIYQDCNPIFHQAIPAETLRAVKQKYYLPDKYLLCVGTLERRKNHLHLFKAWQKSGLTDTHDLVLIGKRLPYAAHLDTYIRENKLTAKVHFLPYIPFQELPAIYQLAQVFVYPSLFEGFGIPILEALNSGVPVVTSTGSCFTEAGGEAALYAAPDDVTQLAEHLTLICSDQTLRQQLIKTGHEHAQQFRAEHTIPQMHRLYENLIGK</sequence>
<evidence type="ECO:0000259" key="2">
    <source>
        <dbReference type="Pfam" id="PF00534"/>
    </source>
</evidence>
<gene>
    <name evidence="4" type="ORF">HUW48_03910</name>
</gene>
<dbReference type="GO" id="GO:0016757">
    <property type="term" value="F:glycosyltransferase activity"/>
    <property type="evidence" value="ECO:0007669"/>
    <property type="project" value="InterPro"/>
</dbReference>